<dbReference type="EMBL" id="CM056801">
    <property type="protein sequence ID" value="KAJ8708560.1"/>
    <property type="molecule type" value="Genomic_DNA"/>
</dbReference>
<protein>
    <submittedName>
        <fullName evidence="1">Uncharacterized protein</fullName>
    </submittedName>
</protein>
<comment type="caution">
    <text evidence="1">The sequence shown here is derived from an EMBL/GenBank/DDBJ whole genome shotgun (WGS) entry which is preliminary data.</text>
</comment>
<evidence type="ECO:0000313" key="2">
    <source>
        <dbReference type="Proteomes" id="UP001231649"/>
    </source>
</evidence>
<dbReference type="Proteomes" id="UP001231649">
    <property type="component" value="Chromosome 25"/>
</dbReference>
<name>A0ACC2Q8Q5_9NEOP</name>
<accession>A0ACC2Q8Q5</accession>
<evidence type="ECO:0000313" key="1">
    <source>
        <dbReference type="EMBL" id="KAJ8708560.1"/>
    </source>
</evidence>
<sequence length="541" mass="62577">MLAAFIILLQVYKTLSAQLDIIDCGIDHALDVAEGDVDVKQYPWIGILFYTYYGIEGDSRSVTTVVLIQKEFVIAAAADIGPMPKHNFRKNSRVLLGETWERPGRRVRNYVLHPEYGETYNTIALVQLSSPVRDTTIKPVCPPPDVLRNPVFYVVKMKEDVETLEKEVISVMHIPGKMCREFYMAANLYSRKMRPPYVACAVSVKADGVCVWGAGSALVSRDVWGRWQLKQLYSRKMRPPYVACAVSVKADGVCVWGAGSALVSRDVWGRWQLLGLGVRGPGCGAPSRYLDMMSYYPWVEQSLSQFNRITISKISKQKYVLRASRAYQRFGACDEEEKLNLVYRETIILRTDNNQYQFLNYNLTLVEVVEYTCLTLELQNASAVSEMRVKHYCPRIDYGPACYFYRGTIFDIAVYIMFSDKCLFEMFAWGFKKNMTLLDIQEWKWEEGTYYEDFTMMRVEYRGQTYMTDFGYEPLDIGMWVPEYDIWTTTEDYNRTTTTPIPINVSRSRPMRPTLSTKRTKKTPKRRTRTRRVVQEITPKI</sequence>
<proteinExistence type="predicted"/>
<gene>
    <name evidence="1" type="ORF">PYW08_009942</name>
</gene>
<organism evidence="1 2">
    <name type="scientific">Mythimna loreyi</name>
    <dbReference type="NCBI Taxonomy" id="667449"/>
    <lineage>
        <taxon>Eukaryota</taxon>
        <taxon>Metazoa</taxon>
        <taxon>Ecdysozoa</taxon>
        <taxon>Arthropoda</taxon>
        <taxon>Hexapoda</taxon>
        <taxon>Insecta</taxon>
        <taxon>Pterygota</taxon>
        <taxon>Neoptera</taxon>
        <taxon>Endopterygota</taxon>
        <taxon>Lepidoptera</taxon>
        <taxon>Glossata</taxon>
        <taxon>Ditrysia</taxon>
        <taxon>Noctuoidea</taxon>
        <taxon>Noctuidae</taxon>
        <taxon>Noctuinae</taxon>
        <taxon>Hadenini</taxon>
        <taxon>Mythimna</taxon>
    </lineage>
</organism>
<reference evidence="1" key="1">
    <citation type="submission" date="2023-03" db="EMBL/GenBank/DDBJ databases">
        <title>Chromosome-level genomes of two armyworms, Mythimna separata and Mythimna loreyi, provide insights into the biosynthesis and reception of sex pheromones.</title>
        <authorList>
            <person name="Zhao H."/>
        </authorList>
    </citation>
    <scope>NUCLEOTIDE SEQUENCE</scope>
    <source>
        <strain evidence="1">BeijingLab</strain>
    </source>
</reference>
<keyword evidence="2" id="KW-1185">Reference proteome</keyword>